<feature type="compositionally biased region" description="Acidic residues" evidence="5">
    <location>
        <begin position="116"/>
        <end position="126"/>
    </location>
</feature>
<dbReference type="PANTHER" id="PTHR14879">
    <property type="entry name" value="CASPASE REGULATOR, RING FINGER DOMAIN-CONTAINING"/>
    <property type="match status" value="1"/>
</dbReference>
<evidence type="ECO:0000313" key="8">
    <source>
        <dbReference type="Proteomes" id="UP000694546"/>
    </source>
</evidence>
<dbReference type="GO" id="GO:0005737">
    <property type="term" value="C:cytoplasm"/>
    <property type="evidence" value="ECO:0007669"/>
    <property type="project" value="TreeGrafter"/>
</dbReference>
<dbReference type="GO" id="GO:1902042">
    <property type="term" value="P:negative regulation of extrinsic apoptotic signaling pathway via death domain receptors"/>
    <property type="evidence" value="ECO:0007669"/>
    <property type="project" value="TreeGrafter"/>
</dbReference>
<dbReference type="GO" id="GO:0043161">
    <property type="term" value="P:proteasome-mediated ubiquitin-dependent protein catabolic process"/>
    <property type="evidence" value="ECO:0007669"/>
    <property type="project" value="TreeGrafter"/>
</dbReference>
<reference evidence="7" key="2">
    <citation type="submission" date="2025-09" db="UniProtKB">
        <authorList>
            <consortium name="Ensembl"/>
        </authorList>
    </citation>
    <scope>IDENTIFICATION</scope>
</reference>
<dbReference type="GO" id="GO:0008270">
    <property type="term" value="F:zinc ion binding"/>
    <property type="evidence" value="ECO:0007669"/>
    <property type="project" value="UniProtKB-KW"/>
</dbReference>
<reference evidence="7" key="1">
    <citation type="submission" date="2025-08" db="UniProtKB">
        <authorList>
            <consortium name="Ensembl"/>
        </authorList>
    </citation>
    <scope>IDENTIFICATION</scope>
</reference>
<feature type="domain" description="RING-type" evidence="6">
    <location>
        <begin position="201"/>
        <end position="236"/>
    </location>
</feature>
<dbReference type="CDD" id="cd16500">
    <property type="entry name" value="RING-HC_CARP"/>
    <property type="match status" value="1"/>
</dbReference>
<keyword evidence="8" id="KW-1185">Reference proteome</keyword>
<evidence type="ECO:0000256" key="4">
    <source>
        <dbReference type="PROSITE-ProRule" id="PRU00175"/>
    </source>
</evidence>
<dbReference type="InterPro" id="IPR001841">
    <property type="entry name" value="Znf_RING"/>
</dbReference>
<dbReference type="GO" id="GO:0070936">
    <property type="term" value="P:protein K48-linked ubiquitination"/>
    <property type="evidence" value="ECO:0007669"/>
    <property type="project" value="TreeGrafter"/>
</dbReference>
<dbReference type="Pfam" id="PF22968">
    <property type="entry name" value="RNF34L-like_3rd"/>
    <property type="match status" value="1"/>
</dbReference>
<keyword evidence="1" id="KW-0479">Metal-binding</keyword>
<dbReference type="InterPro" id="IPR055111">
    <property type="entry name" value="RNF34_RFFL_HeH"/>
</dbReference>
<dbReference type="Ensembl" id="ENSGMOT00000068309.1">
    <property type="protein sequence ID" value="ENSGMOP00000027646.1"/>
    <property type="gene ID" value="ENSGMOG00000023269.1"/>
</dbReference>
<dbReference type="InterPro" id="IPR051728">
    <property type="entry name" value="RING-FYVE_E3_ubiquitin-ligase"/>
</dbReference>
<dbReference type="Pfam" id="PF13920">
    <property type="entry name" value="zf-C3HC4_3"/>
    <property type="match status" value="1"/>
</dbReference>
<feature type="compositionally biased region" description="Acidic residues" evidence="5">
    <location>
        <begin position="74"/>
        <end position="108"/>
    </location>
</feature>
<evidence type="ECO:0000256" key="3">
    <source>
        <dbReference type="ARBA" id="ARBA00022833"/>
    </source>
</evidence>
<dbReference type="GO" id="GO:0005886">
    <property type="term" value="C:plasma membrane"/>
    <property type="evidence" value="ECO:0007669"/>
    <property type="project" value="TreeGrafter"/>
</dbReference>
<dbReference type="Gene3D" id="1.10.720.140">
    <property type="match status" value="1"/>
</dbReference>
<dbReference type="OMA" id="MCREKSD"/>
<dbReference type="InterPro" id="IPR013083">
    <property type="entry name" value="Znf_RING/FYVE/PHD"/>
</dbReference>
<dbReference type="PANTHER" id="PTHR14879:SF2">
    <property type="entry name" value="E3 UBIQUITIN-PROTEIN LIGASE RIFIFYLIN"/>
    <property type="match status" value="1"/>
</dbReference>
<sequence>LCWTCRRFHGTLFNRTQLMRLKVRELRDYLHLHEVRTDRCREKEELVELVLDQQALGGSGGTAAAGSGCSAAPNEEDDEEGEEEDDEEGEEEDEGDENADEGEADGGDESERVAEEDQTWEPEEAVPAEARTASLSDLSCVEDIEGLSVRQLKEILSRNFVNFMGCCEKWELMERVTRLYNEVRNEANTETAATKPDEELCRICMDYPVDCVLLECGHMVTCSRCGKRMSECPICRQYIVRVVHVFRS</sequence>
<dbReference type="SUPFAM" id="SSF57850">
    <property type="entry name" value="RING/U-box"/>
    <property type="match status" value="1"/>
</dbReference>
<name>A0A8C5A6D1_GADMO</name>
<evidence type="ECO:0000256" key="1">
    <source>
        <dbReference type="ARBA" id="ARBA00022723"/>
    </source>
</evidence>
<proteinExistence type="predicted"/>
<evidence type="ECO:0000313" key="7">
    <source>
        <dbReference type="Ensembl" id="ENSGMOP00000027646.1"/>
    </source>
</evidence>
<feature type="region of interest" description="Disordered" evidence="5">
    <location>
        <begin position="57"/>
        <end position="132"/>
    </location>
</feature>
<dbReference type="Gene3D" id="3.30.40.10">
    <property type="entry name" value="Zinc/RING finger domain, C3HC4 (zinc finger)"/>
    <property type="match status" value="1"/>
</dbReference>
<keyword evidence="2 4" id="KW-0863">Zinc-finger</keyword>
<accession>A0A8C5A6D1</accession>
<dbReference type="SUPFAM" id="SSF68906">
    <property type="entry name" value="SAP domain"/>
    <property type="match status" value="1"/>
</dbReference>
<keyword evidence="3" id="KW-0862">Zinc</keyword>
<dbReference type="GeneTree" id="ENSGT00390000012719"/>
<dbReference type="Proteomes" id="UP000694546">
    <property type="component" value="Chromosome 7"/>
</dbReference>
<dbReference type="GO" id="GO:0061630">
    <property type="term" value="F:ubiquitin protein ligase activity"/>
    <property type="evidence" value="ECO:0007669"/>
    <property type="project" value="TreeGrafter"/>
</dbReference>
<dbReference type="Pfam" id="PF23632">
    <property type="entry name" value="SAP_RNF34_RFFL"/>
    <property type="match status" value="1"/>
</dbReference>
<dbReference type="InterPro" id="IPR057299">
    <property type="entry name" value="RNF34_RFFL_SAP"/>
</dbReference>
<evidence type="ECO:0000256" key="5">
    <source>
        <dbReference type="SAM" id="MobiDB-lite"/>
    </source>
</evidence>
<evidence type="ECO:0000259" key="6">
    <source>
        <dbReference type="PROSITE" id="PS50089"/>
    </source>
</evidence>
<organism evidence="7 8">
    <name type="scientific">Gadus morhua</name>
    <name type="common">Atlantic cod</name>
    <dbReference type="NCBI Taxonomy" id="8049"/>
    <lineage>
        <taxon>Eukaryota</taxon>
        <taxon>Metazoa</taxon>
        <taxon>Chordata</taxon>
        <taxon>Craniata</taxon>
        <taxon>Vertebrata</taxon>
        <taxon>Euteleostomi</taxon>
        <taxon>Actinopterygii</taxon>
        <taxon>Neopterygii</taxon>
        <taxon>Teleostei</taxon>
        <taxon>Neoteleostei</taxon>
        <taxon>Acanthomorphata</taxon>
        <taxon>Zeiogadaria</taxon>
        <taxon>Gadariae</taxon>
        <taxon>Gadiformes</taxon>
        <taxon>Gadoidei</taxon>
        <taxon>Gadidae</taxon>
        <taxon>Gadus</taxon>
    </lineage>
</organism>
<protein>
    <recommendedName>
        <fullName evidence="6">RING-type domain-containing protein</fullName>
    </recommendedName>
</protein>
<dbReference type="AlphaFoldDB" id="A0A8C5A6D1"/>
<evidence type="ECO:0000256" key="2">
    <source>
        <dbReference type="ARBA" id="ARBA00022771"/>
    </source>
</evidence>
<dbReference type="SMART" id="SM00184">
    <property type="entry name" value="RING"/>
    <property type="match status" value="1"/>
</dbReference>
<dbReference type="InterPro" id="IPR036361">
    <property type="entry name" value="SAP_dom_sf"/>
</dbReference>
<dbReference type="PROSITE" id="PS50089">
    <property type="entry name" value="ZF_RING_2"/>
    <property type="match status" value="1"/>
</dbReference>